<accession>A0ABS0L376</accession>
<name>A0ABS0L376_9BACT</name>
<gene>
    <name evidence="1" type="ORF">I5L79_13615</name>
</gene>
<organism evidence="1 2">
    <name type="scientific">Hymenobacter guriensis</name>
    <dbReference type="NCBI Taxonomy" id="2793065"/>
    <lineage>
        <taxon>Bacteria</taxon>
        <taxon>Pseudomonadati</taxon>
        <taxon>Bacteroidota</taxon>
        <taxon>Cytophagia</taxon>
        <taxon>Cytophagales</taxon>
        <taxon>Hymenobacteraceae</taxon>
        <taxon>Hymenobacter</taxon>
    </lineage>
</organism>
<protein>
    <submittedName>
        <fullName evidence="1">Uncharacterized protein</fullName>
    </submittedName>
</protein>
<dbReference type="EMBL" id="JADWYK010000007">
    <property type="protein sequence ID" value="MBG8554590.1"/>
    <property type="molecule type" value="Genomic_DNA"/>
</dbReference>
<sequence>MTKKKKAKAGKKKKTLFTGAVKSIKKLSTTQKVVGGSALVALGLGYLAARRGSFTTAPDIDANTGETLSSTEGASI</sequence>
<evidence type="ECO:0000313" key="1">
    <source>
        <dbReference type="EMBL" id="MBG8554590.1"/>
    </source>
</evidence>
<proteinExistence type="predicted"/>
<keyword evidence="2" id="KW-1185">Reference proteome</keyword>
<comment type="caution">
    <text evidence="1">The sequence shown here is derived from an EMBL/GenBank/DDBJ whole genome shotgun (WGS) entry which is preliminary data.</text>
</comment>
<dbReference type="Proteomes" id="UP000601099">
    <property type="component" value="Unassembled WGS sequence"/>
</dbReference>
<reference evidence="1 2" key="1">
    <citation type="submission" date="2020-11" db="EMBL/GenBank/DDBJ databases">
        <title>Hymenobacter sp.</title>
        <authorList>
            <person name="Kim M.K."/>
        </authorList>
    </citation>
    <scope>NUCLEOTIDE SEQUENCE [LARGE SCALE GENOMIC DNA]</scope>
    <source>
        <strain evidence="1 2">BT594</strain>
    </source>
</reference>
<dbReference type="RefSeq" id="WP_196955603.1">
    <property type="nucleotide sequence ID" value="NZ_JADWYK010000007.1"/>
</dbReference>
<evidence type="ECO:0000313" key="2">
    <source>
        <dbReference type="Proteomes" id="UP000601099"/>
    </source>
</evidence>